<accession>A0ACB7PQT7</accession>
<comment type="caution">
    <text evidence="1">The sequence shown here is derived from an EMBL/GenBank/DDBJ whole genome shotgun (WGS) entry which is preliminary data.</text>
</comment>
<proteinExistence type="predicted"/>
<name>A0ACB7PQT7_9PEZI</name>
<evidence type="ECO:0000313" key="2">
    <source>
        <dbReference type="Proteomes" id="UP000724584"/>
    </source>
</evidence>
<protein>
    <submittedName>
        <fullName evidence="1">Uncharacterized protein</fullName>
    </submittedName>
</protein>
<dbReference type="Proteomes" id="UP000724584">
    <property type="component" value="Unassembled WGS sequence"/>
</dbReference>
<keyword evidence="2" id="KW-1185">Reference proteome</keyword>
<organism evidence="1 2">
    <name type="scientific">Chaetomium tenue</name>
    <dbReference type="NCBI Taxonomy" id="1854479"/>
    <lineage>
        <taxon>Eukaryota</taxon>
        <taxon>Fungi</taxon>
        <taxon>Dikarya</taxon>
        <taxon>Ascomycota</taxon>
        <taxon>Pezizomycotina</taxon>
        <taxon>Sordariomycetes</taxon>
        <taxon>Sordariomycetidae</taxon>
        <taxon>Sordariales</taxon>
        <taxon>Chaetomiaceae</taxon>
        <taxon>Chaetomium</taxon>
    </lineage>
</organism>
<evidence type="ECO:0000313" key="1">
    <source>
        <dbReference type="EMBL" id="KAH6650735.1"/>
    </source>
</evidence>
<gene>
    <name evidence="1" type="ORF">F5144DRAFT_557140</name>
</gene>
<sequence length="97" mass="10508">MGLEPLPGGLHTVQGPVMRPLCRVCIAYAAGQSRHGTYITFAGRLNRTGRVRIAGTRPRPPLPLAFRQPTPRLTHEREPETAAIPLGQAMGCVTARN</sequence>
<reference evidence="1 2" key="1">
    <citation type="journal article" date="2021" name="Nat. Commun.">
        <title>Genetic determinants of endophytism in the Arabidopsis root mycobiome.</title>
        <authorList>
            <person name="Mesny F."/>
            <person name="Miyauchi S."/>
            <person name="Thiergart T."/>
            <person name="Pickel B."/>
            <person name="Atanasova L."/>
            <person name="Karlsson M."/>
            <person name="Huettel B."/>
            <person name="Barry K.W."/>
            <person name="Haridas S."/>
            <person name="Chen C."/>
            <person name="Bauer D."/>
            <person name="Andreopoulos W."/>
            <person name="Pangilinan J."/>
            <person name="LaButti K."/>
            <person name="Riley R."/>
            <person name="Lipzen A."/>
            <person name="Clum A."/>
            <person name="Drula E."/>
            <person name="Henrissat B."/>
            <person name="Kohler A."/>
            <person name="Grigoriev I.V."/>
            <person name="Martin F.M."/>
            <person name="Hacquard S."/>
        </authorList>
    </citation>
    <scope>NUCLEOTIDE SEQUENCE [LARGE SCALE GENOMIC DNA]</scope>
    <source>
        <strain evidence="1 2">MPI-SDFR-AT-0079</strain>
    </source>
</reference>
<dbReference type="EMBL" id="JAGIZQ010000001">
    <property type="protein sequence ID" value="KAH6650735.1"/>
    <property type="molecule type" value="Genomic_DNA"/>
</dbReference>